<dbReference type="PANTHER" id="PTHR11819">
    <property type="entry name" value="SOLUTE CARRIER FAMILY 5"/>
    <property type="match status" value="1"/>
</dbReference>
<evidence type="ECO:0000256" key="3">
    <source>
        <dbReference type="ARBA" id="ARBA00022692"/>
    </source>
</evidence>
<feature type="transmembrane region" description="Helical" evidence="7">
    <location>
        <begin position="389"/>
        <end position="410"/>
    </location>
</feature>
<comment type="similarity">
    <text evidence="2 6">Belongs to the sodium:solute symporter (SSF) (TC 2.A.21) family.</text>
</comment>
<feature type="transmembrane region" description="Helical" evidence="7">
    <location>
        <begin position="38"/>
        <end position="59"/>
    </location>
</feature>
<evidence type="ECO:0000256" key="7">
    <source>
        <dbReference type="SAM" id="Phobius"/>
    </source>
</evidence>
<dbReference type="GO" id="GO:0005886">
    <property type="term" value="C:plasma membrane"/>
    <property type="evidence" value="ECO:0007669"/>
    <property type="project" value="TreeGrafter"/>
</dbReference>
<dbReference type="Pfam" id="PF00474">
    <property type="entry name" value="SSF"/>
    <property type="match status" value="1"/>
</dbReference>
<dbReference type="PROSITE" id="PS50283">
    <property type="entry name" value="NA_SOLUT_SYMP_3"/>
    <property type="match status" value="1"/>
</dbReference>
<protein>
    <submittedName>
        <fullName evidence="8">Solute:sodium symporter family transporter</fullName>
    </submittedName>
</protein>
<evidence type="ECO:0000256" key="6">
    <source>
        <dbReference type="RuleBase" id="RU362091"/>
    </source>
</evidence>
<keyword evidence="3 7" id="KW-0812">Transmembrane</keyword>
<feature type="transmembrane region" description="Helical" evidence="7">
    <location>
        <begin position="248"/>
        <end position="267"/>
    </location>
</feature>
<feature type="transmembrane region" description="Helical" evidence="7">
    <location>
        <begin position="333"/>
        <end position="351"/>
    </location>
</feature>
<dbReference type="NCBIfam" id="TIGR00813">
    <property type="entry name" value="sss"/>
    <property type="match status" value="1"/>
</dbReference>
<evidence type="ECO:0000256" key="1">
    <source>
        <dbReference type="ARBA" id="ARBA00004141"/>
    </source>
</evidence>
<feature type="transmembrane region" description="Helical" evidence="7">
    <location>
        <begin position="122"/>
        <end position="144"/>
    </location>
</feature>
<gene>
    <name evidence="8" type="ORF">HCT14_01615</name>
</gene>
<dbReference type="InterPro" id="IPR038377">
    <property type="entry name" value="Na/Glc_symporter_sf"/>
</dbReference>
<dbReference type="RefSeq" id="WP_167699817.1">
    <property type="nucleotide sequence ID" value="NZ_CP118174.1"/>
</dbReference>
<evidence type="ECO:0000256" key="2">
    <source>
        <dbReference type="ARBA" id="ARBA00006434"/>
    </source>
</evidence>
<dbReference type="AlphaFoldDB" id="A0A968GB91"/>
<feature type="transmembrane region" description="Helical" evidence="7">
    <location>
        <begin position="475"/>
        <end position="497"/>
    </location>
</feature>
<feature type="transmembrane region" description="Helical" evidence="7">
    <location>
        <begin position="79"/>
        <end position="101"/>
    </location>
</feature>
<evidence type="ECO:0000313" key="8">
    <source>
        <dbReference type="EMBL" id="NIZ40211.1"/>
    </source>
</evidence>
<feature type="transmembrane region" description="Helical" evidence="7">
    <location>
        <begin position="525"/>
        <end position="547"/>
    </location>
</feature>
<comment type="subcellular location">
    <subcellularLocation>
        <location evidence="1">Membrane</location>
        <topology evidence="1">Multi-pass membrane protein</topology>
    </subcellularLocation>
</comment>
<keyword evidence="5 7" id="KW-0472">Membrane</keyword>
<feature type="transmembrane region" description="Helical" evidence="7">
    <location>
        <begin position="6"/>
        <end position="26"/>
    </location>
</feature>
<keyword evidence="4 7" id="KW-1133">Transmembrane helix</keyword>
<accession>A0A968GB91</accession>
<dbReference type="Gene3D" id="1.20.1730.10">
    <property type="entry name" value="Sodium/glucose cotransporter"/>
    <property type="match status" value="1"/>
</dbReference>
<organism evidence="8 9">
    <name type="scientific">Entomospira entomophila</name>
    <dbReference type="NCBI Taxonomy" id="2719988"/>
    <lineage>
        <taxon>Bacteria</taxon>
        <taxon>Pseudomonadati</taxon>
        <taxon>Spirochaetota</taxon>
        <taxon>Spirochaetia</taxon>
        <taxon>Spirochaetales</taxon>
        <taxon>Spirochaetaceae</taxon>
        <taxon>Entomospira</taxon>
    </lineage>
</organism>
<proteinExistence type="inferred from homology"/>
<dbReference type="PANTHER" id="PTHR11819:SF195">
    <property type="entry name" value="SODIUM_GLUCOSE COTRANSPORTER 4"/>
    <property type="match status" value="1"/>
</dbReference>
<dbReference type="NCBIfam" id="NF007790">
    <property type="entry name" value="PRK10484.1"/>
    <property type="match status" value="1"/>
</dbReference>
<reference evidence="8 9" key="1">
    <citation type="submission" date="2020-03" db="EMBL/GenBank/DDBJ databases">
        <title>Spirochaetal bacteria isolated from arthropods constitute a novel genus Entomospira genus novum within the order Spirochaetales.</title>
        <authorList>
            <person name="Grana-Miraglia L."/>
            <person name="Sikutova S."/>
            <person name="Fingerle V."/>
            <person name="Sing A."/>
            <person name="Castillo-Ramirez S."/>
            <person name="Margos G."/>
            <person name="Rudolf I."/>
        </authorList>
    </citation>
    <scope>NUCLEOTIDE SEQUENCE [LARGE SCALE GENOMIC DNA]</scope>
    <source>
        <strain evidence="8 9">BR193</strain>
    </source>
</reference>
<feature type="transmembrane region" description="Helical" evidence="7">
    <location>
        <begin position="164"/>
        <end position="183"/>
    </location>
</feature>
<name>A0A968GB91_9SPIO</name>
<dbReference type="Proteomes" id="UP000711995">
    <property type="component" value="Unassembled WGS sequence"/>
</dbReference>
<dbReference type="EMBL" id="JAATLJ010000001">
    <property type="protein sequence ID" value="NIZ40211.1"/>
    <property type="molecule type" value="Genomic_DNA"/>
</dbReference>
<dbReference type="CDD" id="cd10328">
    <property type="entry name" value="SLC5sbd_YidK"/>
    <property type="match status" value="1"/>
</dbReference>
<keyword evidence="9" id="KW-1185">Reference proteome</keyword>
<dbReference type="InterPro" id="IPR001734">
    <property type="entry name" value="Na/solute_symporter"/>
</dbReference>
<feature type="transmembrane region" description="Helical" evidence="7">
    <location>
        <begin position="416"/>
        <end position="434"/>
    </location>
</feature>
<feature type="transmembrane region" description="Helical" evidence="7">
    <location>
        <begin position="195"/>
        <end position="215"/>
    </location>
</feature>
<feature type="transmembrane region" description="Helical" evidence="7">
    <location>
        <begin position="288"/>
        <end position="313"/>
    </location>
</feature>
<feature type="transmembrane region" description="Helical" evidence="7">
    <location>
        <begin position="441"/>
        <end position="460"/>
    </location>
</feature>
<evidence type="ECO:0000256" key="4">
    <source>
        <dbReference type="ARBA" id="ARBA00022989"/>
    </source>
</evidence>
<evidence type="ECO:0000313" key="9">
    <source>
        <dbReference type="Proteomes" id="UP000711995"/>
    </source>
</evidence>
<evidence type="ECO:0000256" key="5">
    <source>
        <dbReference type="ARBA" id="ARBA00023136"/>
    </source>
</evidence>
<feature type="transmembrane region" description="Helical" evidence="7">
    <location>
        <begin position="553"/>
        <end position="571"/>
    </location>
</feature>
<dbReference type="GO" id="GO:0005412">
    <property type="term" value="F:D-glucose:sodium symporter activity"/>
    <property type="evidence" value="ECO:0007669"/>
    <property type="project" value="TreeGrafter"/>
</dbReference>
<sequence>MGQFIFIFSTFLFFTILVGVISAILVKNGDNQKTAKGYFLAGYGLSGLYIAGSLLITNISAESLVGLAGQSYGANMSGMAWEATAVISTIIMAFVFLPLYLRKGYTTLPEFMEDRYGKSVRRMVSILFLVGYLLVGIPVSLYAGAVAFNQVFRLDEILGFSTELTLTILIVVVGIVGALYAVVGGLKAVAISDTINGILLVAGSFLVIFFGFLAVGKMHGGGFFTGLHEVLHTNPEKLNAIGGAKDPVPFAGIFTGILLANLFYWGTNQMLIQRTLGAKNLKEGQKGVLLSGFLKMLIPFFVIIPGIIAAHLLPDLAYKDFAYPSLIAATMPWPLAGLFAAALFGAVYTTYNSFLNSASTIFMVDIYKPIINPNLSDEKTVKIAKQVGWLFALFSIVFSPFLNVLSTGLYDFGRSFTGFYNIPIITLVLIGIFSKRGSTPGAILATVFHILFYSGFKFWFKHIDTPLTNAIVEISYIHIYGISFIVMVMIIWIASYFHHNQQVFDKSSQADPSYDMTPWRHKNAVAIWLISFLVYEYFLFSPMGLATTQRNDTRITIISIIMVVFTILLVINERRKVLQYKQNPNKEPVK</sequence>
<comment type="caution">
    <text evidence="8">The sequence shown here is derived from an EMBL/GenBank/DDBJ whole genome shotgun (WGS) entry which is preliminary data.</text>
</comment>